<feature type="transmembrane region" description="Helical" evidence="6">
    <location>
        <begin position="61"/>
        <end position="81"/>
    </location>
</feature>
<keyword evidence="5 6" id="KW-0472">Membrane</keyword>
<evidence type="ECO:0000256" key="4">
    <source>
        <dbReference type="ARBA" id="ARBA00022989"/>
    </source>
</evidence>
<dbReference type="HOGENOM" id="CLU_007946_6_1_9"/>
<feature type="transmembrane region" description="Helical" evidence="6">
    <location>
        <begin position="251"/>
        <end position="276"/>
    </location>
</feature>
<feature type="transmembrane region" description="Helical" evidence="6">
    <location>
        <begin position="376"/>
        <end position="396"/>
    </location>
</feature>
<dbReference type="STRING" id="1408254.T458_17115"/>
<proteinExistence type="predicted"/>
<dbReference type="InterPro" id="IPR002293">
    <property type="entry name" value="AA/rel_permease1"/>
</dbReference>
<reference evidence="7 8" key="1">
    <citation type="journal article" date="2014" name="Genome Announc.">
        <title>Draft Genome Sequence of Brevibacillus panacihumi Strain W25, a Halotolerant Hydrocarbon-Degrading Bacterium.</title>
        <authorList>
            <person name="Wang X."/>
            <person name="Jin D."/>
            <person name="Zhou L."/>
            <person name="Wu L."/>
            <person name="An W."/>
            <person name="Chen Y."/>
            <person name="Zhao L."/>
        </authorList>
    </citation>
    <scope>NUCLEOTIDE SEQUENCE [LARGE SCALE GENOMIC DNA]</scope>
    <source>
        <strain evidence="7 8">W25</strain>
    </source>
</reference>
<dbReference type="Pfam" id="PF13520">
    <property type="entry name" value="AA_permease_2"/>
    <property type="match status" value="1"/>
</dbReference>
<dbReference type="PANTHER" id="PTHR42770">
    <property type="entry name" value="AMINO ACID TRANSPORTER-RELATED"/>
    <property type="match status" value="1"/>
</dbReference>
<feature type="transmembrane region" description="Helical" evidence="6">
    <location>
        <begin position="432"/>
        <end position="450"/>
    </location>
</feature>
<comment type="caution">
    <text evidence="7">The sequence shown here is derived from an EMBL/GenBank/DDBJ whole genome shotgun (WGS) entry which is preliminary data.</text>
</comment>
<feature type="transmembrane region" description="Helical" evidence="6">
    <location>
        <begin position="35"/>
        <end position="55"/>
    </location>
</feature>
<evidence type="ECO:0000313" key="7">
    <source>
        <dbReference type="EMBL" id="EST52676.1"/>
    </source>
</evidence>
<keyword evidence="3 6" id="KW-0812">Transmembrane</keyword>
<evidence type="ECO:0000313" key="8">
    <source>
        <dbReference type="Proteomes" id="UP000017973"/>
    </source>
</evidence>
<feature type="transmembrane region" description="Helical" evidence="6">
    <location>
        <begin position="211"/>
        <end position="230"/>
    </location>
</feature>
<dbReference type="GO" id="GO:0005886">
    <property type="term" value="C:plasma membrane"/>
    <property type="evidence" value="ECO:0007669"/>
    <property type="project" value="UniProtKB-SubCell"/>
</dbReference>
<comment type="subcellular location">
    <subcellularLocation>
        <location evidence="1">Cell membrane</location>
        <topology evidence="1">Multi-pass membrane protein</topology>
    </subcellularLocation>
</comment>
<name>V6M217_9BACL</name>
<evidence type="ECO:0000256" key="2">
    <source>
        <dbReference type="ARBA" id="ARBA00022475"/>
    </source>
</evidence>
<dbReference type="PIRSF" id="PIRSF006060">
    <property type="entry name" value="AA_transporter"/>
    <property type="match status" value="1"/>
</dbReference>
<dbReference type="InterPro" id="IPR050367">
    <property type="entry name" value="APC_superfamily"/>
</dbReference>
<protein>
    <submittedName>
        <fullName evidence="7">Porin</fullName>
    </submittedName>
</protein>
<dbReference type="Gene3D" id="1.20.1740.10">
    <property type="entry name" value="Amino acid/polyamine transporter I"/>
    <property type="match status" value="1"/>
</dbReference>
<keyword evidence="8" id="KW-1185">Reference proteome</keyword>
<dbReference type="GO" id="GO:0022857">
    <property type="term" value="F:transmembrane transporter activity"/>
    <property type="evidence" value="ECO:0007669"/>
    <property type="project" value="InterPro"/>
</dbReference>
<dbReference type="Proteomes" id="UP000017973">
    <property type="component" value="Unassembled WGS sequence"/>
</dbReference>
<dbReference type="PANTHER" id="PTHR42770:SF16">
    <property type="entry name" value="AMINO ACID PERMEASE"/>
    <property type="match status" value="1"/>
</dbReference>
<keyword evidence="4 6" id="KW-1133">Transmembrane helix</keyword>
<keyword evidence="2" id="KW-1003">Cell membrane</keyword>
<accession>V6M217</accession>
<organism evidence="7 8">
    <name type="scientific">Brevibacillus panacihumi W25</name>
    <dbReference type="NCBI Taxonomy" id="1408254"/>
    <lineage>
        <taxon>Bacteria</taxon>
        <taxon>Bacillati</taxon>
        <taxon>Bacillota</taxon>
        <taxon>Bacilli</taxon>
        <taxon>Bacillales</taxon>
        <taxon>Paenibacillaceae</taxon>
        <taxon>Brevibacillus</taxon>
    </lineage>
</organism>
<evidence type="ECO:0000256" key="6">
    <source>
        <dbReference type="SAM" id="Phobius"/>
    </source>
</evidence>
<evidence type="ECO:0000256" key="5">
    <source>
        <dbReference type="ARBA" id="ARBA00023136"/>
    </source>
</evidence>
<feature type="transmembrane region" description="Helical" evidence="6">
    <location>
        <begin position="351"/>
        <end position="370"/>
    </location>
</feature>
<sequence>MGDMKVQTGLNENGSALTNLGYKQELKRALTMKDLVVYGLITMLPIAPIQVYGMLAHESSGMVPLVYLVGIVAMVFTALSYSQMSKEFPIAGSVYSYVQRGLNPHVGFATGWLIAVDYIMGPALLASFSAMWLNSIFPAIPTYLLILLFLFINTFINARGISLTARTNLVFLIMELSVLAVFIACTIKFVFVDGNGMGGFSLAPLIQPDKVNLEFLASAASIAVLGFLGFDVISTLSEEVKEPRKTVGRATVFSLVAIGMIFMVQTYLASLAHPNYQDLDPDMAYFDIAREVGGDLLYYLFIIIAVAAVGIANALAIQSAIARIIYSMSRDNLLPFAGILGKIHPVYKTPFNATIFVGIVSFFVALFVSIETIIKLVNFGALTSFMMLNLTVIIYFIFKKKQRDPKGLLLYGLLPLLGFSIIFFVWSGFDTMTYVVGGSWLAAGIILGAVKSKGYREVPPTMRDL</sequence>
<dbReference type="EMBL" id="AYJU01000017">
    <property type="protein sequence ID" value="EST52676.1"/>
    <property type="molecule type" value="Genomic_DNA"/>
</dbReference>
<dbReference type="PATRIC" id="fig|1408254.3.peg.3370"/>
<feature type="transmembrane region" description="Helical" evidence="6">
    <location>
        <begin position="102"/>
        <end position="120"/>
    </location>
</feature>
<gene>
    <name evidence="7" type="ORF">T458_17115</name>
</gene>
<evidence type="ECO:0000256" key="3">
    <source>
        <dbReference type="ARBA" id="ARBA00022692"/>
    </source>
</evidence>
<evidence type="ECO:0000256" key="1">
    <source>
        <dbReference type="ARBA" id="ARBA00004651"/>
    </source>
</evidence>
<feature type="transmembrane region" description="Helical" evidence="6">
    <location>
        <begin position="408"/>
        <end position="426"/>
    </location>
</feature>
<feature type="transmembrane region" description="Helical" evidence="6">
    <location>
        <begin position="168"/>
        <end position="191"/>
    </location>
</feature>
<dbReference type="eggNOG" id="COG0531">
    <property type="taxonomic scope" value="Bacteria"/>
</dbReference>
<feature type="transmembrane region" description="Helical" evidence="6">
    <location>
        <begin position="132"/>
        <end position="156"/>
    </location>
</feature>
<dbReference type="AlphaFoldDB" id="V6M217"/>
<feature type="transmembrane region" description="Helical" evidence="6">
    <location>
        <begin position="296"/>
        <end position="321"/>
    </location>
</feature>